<dbReference type="RefSeq" id="XP_031778508.1">
    <property type="nucleotide sequence ID" value="XM_031922648.2"/>
</dbReference>
<keyword evidence="2" id="KW-1185">Reference proteome</keyword>
<sequence>MMSCQQRSLAEESLCMSEPPGGIFAHDNEINILKDSYNQVDVTRDCKPSILKPIFEQQQQQQQPLGSDQQLRAVAVPVPPCLPPMPPMPPPPPAAVSAAATAVYTLPELDEDIDEDNTPM</sequence>
<evidence type="ECO:0000313" key="2">
    <source>
        <dbReference type="Proteomes" id="UP000002358"/>
    </source>
</evidence>
<evidence type="ECO:0000313" key="1">
    <source>
        <dbReference type="EnsemblMetazoa" id="XP_031778508"/>
    </source>
</evidence>
<dbReference type="InParanoid" id="A0A7M7Q2A9"/>
<proteinExistence type="predicted"/>
<dbReference type="Proteomes" id="UP000002358">
    <property type="component" value="Chromosome 2"/>
</dbReference>
<dbReference type="EnsemblMetazoa" id="XM_031922648">
    <property type="protein sequence ID" value="XP_031778508"/>
    <property type="gene ID" value="LOC116416092"/>
</dbReference>
<accession>A0A7M7Q2A9</accession>
<dbReference type="AlphaFoldDB" id="A0A7M7Q2A9"/>
<organism evidence="1 2">
    <name type="scientific">Nasonia vitripennis</name>
    <name type="common">Parasitic wasp</name>
    <dbReference type="NCBI Taxonomy" id="7425"/>
    <lineage>
        <taxon>Eukaryota</taxon>
        <taxon>Metazoa</taxon>
        <taxon>Ecdysozoa</taxon>
        <taxon>Arthropoda</taxon>
        <taxon>Hexapoda</taxon>
        <taxon>Insecta</taxon>
        <taxon>Pterygota</taxon>
        <taxon>Neoptera</taxon>
        <taxon>Endopterygota</taxon>
        <taxon>Hymenoptera</taxon>
        <taxon>Apocrita</taxon>
        <taxon>Proctotrupomorpha</taxon>
        <taxon>Chalcidoidea</taxon>
        <taxon>Pteromalidae</taxon>
        <taxon>Pteromalinae</taxon>
        <taxon>Nasonia</taxon>
    </lineage>
</organism>
<reference evidence="1" key="1">
    <citation type="submission" date="2021-01" db="UniProtKB">
        <authorList>
            <consortium name="EnsemblMetazoa"/>
        </authorList>
    </citation>
    <scope>IDENTIFICATION</scope>
</reference>
<dbReference type="KEGG" id="nvi:116416092"/>
<dbReference type="GeneID" id="116416092"/>
<protein>
    <submittedName>
        <fullName evidence="1">Uncharacterized protein</fullName>
    </submittedName>
</protein>
<name>A0A7M7Q2A9_NASVI</name>